<name>A0A9D1SRM5_9CLOT</name>
<reference evidence="1" key="2">
    <citation type="journal article" date="2021" name="PeerJ">
        <title>Extensive microbial diversity within the chicken gut microbiome revealed by metagenomics and culture.</title>
        <authorList>
            <person name="Gilroy R."/>
            <person name="Ravi A."/>
            <person name="Getino M."/>
            <person name="Pursley I."/>
            <person name="Horton D.L."/>
            <person name="Alikhan N.F."/>
            <person name="Baker D."/>
            <person name="Gharbi K."/>
            <person name="Hall N."/>
            <person name="Watson M."/>
            <person name="Adriaenssens E.M."/>
            <person name="Foster-Nyarko E."/>
            <person name="Jarju S."/>
            <person name="Secka A."/>
            <person name="Antonio M."/>
            <person name="Oren A."/>
            <person name="Chaudhuri R.R."/>
            <person name="La Ragione R."/>
            <person name="Hildebrand F."/>
            <person name="Pallen M.J."/>
        </authorList>
    </citation>
    <scope>NUCLEOTIDE SEQUENCE</scope>
    <source>
        <strain evidence="1">CHK154-7741</strain>
    </source>
</reference>
<sequence>MYGEDLTQKDLSKIQTTIVNIHSLSCLLYDYCEYNYSSTHMPEVSFAAEIIKEKCDEIMNLF</sequence>
<protein>
    <submittedName>
        <fullName evidence="1">Uncharacterized protein</fullName>
    </submittedName>
</protein>
<dbReference type="AlphaFoldDB" id="A0A9D1SRM5"/>
<comment type="caution">
    <text evidence="1">The sequence shown here is derived from an EMBL/GenBank/DDBJ whole genome shotgun (WGS) entry which is preliminary data.</text>
</comment>
<evidence type="ECO:0000313" key="2">
    <source>
        <dbReference type="Proteomes" id="UP000886748"/>
    </source>
</evidence>
<dbReference type="EMBL" id="DVOD01000044">
    <property type="protein sequence ID" value="HIU92634.1"/>
    <property type="molecule type" value="Genomic_DNA"/>
</dbReference>
<gene>
    <name evidence="1" type="ORF">IAD26_05810</name>
</gene>
<dbReference type="Proteomes" id="UP000886748">
    <property type="component" value="Unassembled WGS sequence"/>
</dbReference>
<organism evidence="1 2">
    <name type="scientific">Candidatus Limenecus avicola</name>
    <dbReference type="NCBI Taxonomy" id="2840847"/>
    <lineage>
        <taxon>Bacteria</taxon>
        <taxon>Bacillati</taxon>
        <taxon>Bacillota</taxon>
        <taxon>Clostridia</taxon>
        <taxon>Eubacteriales</taxon>
        <taxon>Clostridiaceae</taxon>
        <taxon>Clostridiaceae incertae sedis</taxon>
        <taxon>Candidatus Limenecus</taxon>
    </lineage>
</organism>
<evidence type="ECO:0000313" key="1">
    <source>
        <dbReference type="EMBL" id="HIU92634.1"/>
    </source>
</evidence>
<reference evidence="1" key="1">
    <citation type="submission" date="2020-10" db="EMBL/GenBank/DDBJ databases">
        <authorList>
            <person name="Gilroy R."/>
        </authorList>
    </citation>
    <scope>NUCLEOTIDE SEQUENCE</scope>
    <source>
        <strain evidence="1">CHK154-7741</strain>
    </source>
</reference>
<proteinExistence type="predicted"/>
<accession>A0A9D1SRM5</accession>